<evidence type="ECO:0000256" key="1">
    <source>
        <dbReference type="ARBA" id="ARBA00006484"/>
    </source>
</evidence>
<dbReference type="PANTHER" id="PTHR43008:SF13">
    <property type="entry name" value="L-XYLULOSE REDUCTASE-RELATED"/>
    <property type="match status" value="1"/>
</dbReference>
<dbReference type="AlphaFoldDB" id="A0AAV5RPD9"/>
<keyword evidence="2" id="KW-0521">NADP</keyword>
<dbReference type="GO" id="GO:0044281">
    <property type="term" value="P:small molecule metabolic process"/>
    <property type="evidence" value="ECO:0007669"/>
    <property type="project" value="UniProtKB-ARBA"/>
</dbReference>
<name>A0AAV5RPD9_STABA</name>
<dbReference type="FunFam" id="3.40.50.720:FF:000090">
    <property type="entry name" value="NADP-dependent mannitol dehydrogenase"/>
    <property type="match status" value="1"/>
</dbReference>
<gene>
    <name evidence="4" type="ORF">DASB73_040800</name>
</gene>
<protein>
    <submittedName>
        <fullName evidence="4">2,4-dienoyl-CoA reductase (NADPH)</fullName>
    </submittedName>
</protein>
<keyword evidence="5" id="KW-1185">Reference proteome</keyword>
<dbReference type="EMBL" id="BTGC01000008">
    <property type="protein sequence ID" value="GMM53117.1"/>
    <property type="molecule type" value="Genomic_DNA"/>
</dbReference>
<dbReference type="InterPro" id="IPR020904">
    <property type="entry name" value="Sc_DH/Rdtase_CS"/>
</dbReference>
<dbReference type="GO" id="GO:0050664">
    <property type="term" value="F:oxidoreductase activity, acting on NAD(P)H, oxygen as acceptor"/>
    <property type="evidence" value="ECO:0007669"/>
    <property type="project" value="TreeGrafter"/>
</dbReference>
<evidence type="ECO:0000256" key="3">
    <source>
        <dbReference type="ARBA" id="ARBA00023002"/>
    </source>
</evidence>
<dbReference type="Proteomes" id="UP001362899">
    <property type="component" value="Unassembled WGS sequence"/>
</dbReference>
<proteinExistence type="inferred from homology"/>
<dbReference type="PRINTS" id="PR00081">
    <property type="entry name" value="GDHRDH"/>
</dbReference>
<dbReference type="PANTHER" id="PTHR43008">
    <property type="entry name" value="BENZIL REDUCTASE"/>
    <property type="match status" value="1"/>
</dbReference>
<evidence type="ECO:0000256" key="2">
    <source>
        <dbReference type="ARBA" id="ARBA00022857"/>
    </source>
</evidence>
<organism evidence="4 5">
    <name type="scientific">Starmerella bacillaris</name>
    <name type="common">Yeast</name>
    <name type="synonym">Candida zemplinina</name>
    <dbReference type="NCBI Taxonomy" id="1247836"/>
    <lineage>
        <taxon>Eukaryota</taxon>
        <taxon>Fungi</taxon>
        <taxon>Dikarya</taxon>
        <taxon>Ascomycota</taxon>
        <taxon>Saccharomycotina</taxon>
        <taxon>Dipodascomycetes</taxon>
        <taxon>Dipodascales</taxon>
        <taxon>Trichomonascaceae</taxon>
        <taxon>Starmerella</taxon>
    </lineage>
</organism>
<dbReference type="Gene3D" id="3.40.50.720">
    <property type="entry name" value="NAD(P)-binding Rossmann-like Domain"/>
    <property type="match status" value="1"/>
</dbReference>
<dbReference type="GO" id="GO:0005975">
    <property type="term" value="P:carbohydrate metabolic process"/>
    <property type="evidence" value="ECO:0007669"/>
    <property type="project" value="UniProtKB-ARBA"/>
</dbReference>
<evidence type="ECO:0000313" key="4">
    <source>
        <dbReference type="EMBL" id="GMM53117.1"/>
    </source>
</evidence>
<dbReference type="PRINTS" id="PR00080">
    <property type="entry name" value="SDRFAMILY"/>
</dbReference>
<dbReference type="GO" id="GO:0050085">
    <property type="term" value="F:mannitol 2-dehydrogenase (NADP+) activity"/>
    <property type="evidence" value="ECO:0007669"/>
    <property type="project" value="UniProtKB-ARBA"/>
</dbReference>
<comment type="similarity">
    <text evidence="1">Belongs to the short-chain dehydrogenases/reductases (SDR) family.</text>
</comment>
<sequence>MPKNFSDIEYPAKPPATATDESLTILDLFKLTGKVASITGSSSGIGLGIAEAFAQAGADVAIWYSSHDATEIAEKLSKKYGVRAKAYKCAIDNEEQVKNTIHQQIKDFGHLDIVVSNAGICWTKGQFIDQPDNQHFHDVMNVDFNGSVYVSKYAGQHFRERWQKTGKKGSLIFTSSMSGHIVNVPQLQATYNAAKAAVRHFAKSLAVEWAPWARVNSVSPGYINTPIAEFCPEELQNQWWALTPLGRPGEVKELVGIYLYLASDASSYTTGTDIIVDGGTTLP</sequence>
<dbReference type="SUPFAM" id="SSF51735">
    <property type="entry name" value="NAD(P)-binding Rossmann-fold domains"/>
    <property type="match status" value="1"/>
</dbReference>
<evidence type="ECO:0000313" key="5">
    <source>
        <dbReference type="Proteomes" id="UP001362899"/>
    </source>
</evidence>
<comment type="caution">
    <text evidence="4">The sequence shown here is derived from an EMBL/GenBank/DDBJ whole genome shotgun (WGS) entry which is preliminary data.</text>
</comment>
<keyword evidence="3" id="KW-0560">Oxidoreductase</keyword>
<dbReference type="CDD" id="cd05352">
    <property type="entry name" value="MDH-like_SDR_c"/>
    <property type="match status" value="1"/>
</dbReference>
<accession>A0AAV5RPD9</accession>
<dbReference type="PROSITE" id="PS00061">
    <property type="entry name" value="ADH_SHORT"/>
    <property type="match status" value="1"/>
</dbReference>
<reference evidence="4 5" key="1">
    <citation type="journal article" date="2023" name="Elife">
        <title>Identification of key yeast species and microbe-microbe interactions impacting larval growth of Drosophila in the wild.</title>
        <authorList>
            <person name="Mure A."/>
            <person name="Sugiura Y."/>
            <person name="Maeda R."/>
            <person name="Honda K."/>
            <person name="Sakurai N."/>
            <person name="Takahashi Y."/>
            <person name="Watada M."/>
            <person name="Katoh T."/>
            <person name="Gotoh A."/>
            <person name="Gotoh Y."/>
            <person name="Taniguchi I."/>
            <person name="Nakamura K."/>
            <person name="Hayashi T."/>
            <person name="Katayama T."/>
            <person name="Uemura T."/>
            <person name="Hattori Y."/>
        </authorList>
    </citation>
    <scope>NUCLEOTIDE SEQUENCE [LARGE SCALE GENOMIC DNA]</scope>
    <source>
        <strain evidence="4 5">SB-73</strain>
    </source>
</reference>
<dbReference type="InterPro" id="IPR002347">
    <property type="entry name" value="SDR_fam"/>
</dbReference>
<dbReference type="InterPro" id="IPR036291">
    <property type="entry name" value="NAD(P)-bd_dom_sf"/>
</dbReference>
<dbReference type="Pfam" id="PF13561">
    <property type="entry name" value="adh_short_C2"/>
    <property type="match status" value="1"/>
</dbReference>